<keyword evidence="2" id="KW-1185">Reference proteome</keyword>
<gene>
    <name evidence="1" type="ORF">KUO17_19840</name>
</gene>
<comment type="caution">
    <text evidence="1">The sequence shown here is derived from an EMBL/GenBank/DDBJ whole genome shotgun (WGS) entry which is preliminary data.</text>
</comment>
<name>A0A9Q2XM56_9PSED</name>
<organism evidence="1 2">
    <name type="scientific">Pseudomonas aegrilactucae</name>
    <dbReference type="NCBI Taxonomy" id="2854028"/>
    <lineage>
        <taxon>Bacteria</taxon>
        <taxon>Pseudomonadati</taxon>
        <taxon>Pseudomonadota</taxon>
        <taxon>Gammaproteobacteria</taxon>
        <taxon>Pseudomonadales</taxon>
        <taxon>Pseudomonadaceae</taxon>
        <taxon>Pseudomonas</taxon>
    </lineage>
</organism>
<reference evidence="1" key="2">
    <citation type="journal article" date="2023" name="Plant Pathol.">
        <title>Dismantling and reorganizing Pseudomonas marginalis sensu#lato.</title>
        <authorList>
            <person name="Sawada H."/>
            <person name="Fujikawa T."/>
            <person name="Satou M."/>
        </authorList>
    </citation>
    <scope>NUCLEOTIDE SEQUENCE</scope>
    <source>
        <strain evidence="1">MAFF 301350</strain>
    </source>
</reference>
<dbReference type="InterPro" id="IPR018697">
    <property type="entry name" value="DUF2199"/>
</dbReference>
<protein>
    <submittedName>
        <fullName evidence="1">DUF2199 domain-containing protein</fullName>
    </submittedName>
</protein>
<proteinExistence type="predicted"/>
<accession>A0A9Q2XM56</accession>
<dbReference type="EMBL" id="JAHTBI010000076">
    <property type="protein sequence ID" value="MBV6289251.1"/>
    <property type="molecule type" value="Genomic_DNA"/>
</dbReference>
<dbReference type="AlphaFoldDB" id="A0A9Q2XM56"/>
<sequence>MEPHDPHGRELNKDPSAMQGFHCATCGQHHDALPTTFGAPAPAAWYAIPEAEREQRAQLSSDQCVIDGTHYFLFGCLEIPVIDSDEPFTWLTWVTVSEEHFDRTSELWEAEGRESEPPYPARTQSDFPYEVSTLNLKATLHTQPLGVRPLVLLEPCDHPLAHEQHGGITLDRVRELAERCLHG</sequence>
<dbReference type="RefSeq" id="WP_217977219.1">
    <property type="nucleotide sequence ID" value="NZ_JAHTBI010000076.1"/>
</dbReference>
<evidence type="ECO:0000313" key="2">
    <source>
        <dbReference type="Proteomes" id="UP001106592"/>
    </source>
</evidence>
<dbReference type="Proteomes" id="UP001106592">
    <property type="component" value="Unassembled WGS sequence"/>
</dbReference>
<evidence type="ECO:0000313" key="1">
    <source>
        <dbReference type="EMBL" id="MBV6289251.1"/>
    </source>
</evidence>
<reference evidence="1" key="1">
    <citation type="journal article" date="2022" name="Int. J. Syst. Evol. Microbiol.">
        <title>Pseudomonas aegrilactucae sp. nov. and Pseudomonas morbosilactucae sp. nov., pathogens causing bacterial rot of lettuce in Japan.</title>
        <authorList>
            <person name="Sawada H."/>
            <person name="Fujikawa T."/>
            <person name="Satou M."/>
        </authorList>
    </citation>
    <scope>NUCLEOTIDE SEQUENCE</scope>
    <source>
        <strain evidence="1">MAFF 301350</strain>
    </source>
</reference>
<dbReference type="Pfam" id="PF09965">
    <property type="entry name" value="DUF2199"/>
    <property type="match status" value="1"/>
</dbReference>